<accession>A0AAD9L0N2</accession>
<dbReference type="Pfam" id="PF01390">
    <property type="entry name" value="SEA"/>
    <property type="match status" value="2"/>
</dbReference>
<evidence type="ECO:0000259" key="3">
    <source>
        <dbReference type="PROSITE" id="PS50024"/>
    </source>
</evidence>
<evidence type="ECO:0000256" key="1">
    <source>
        <dbReference type="SAM" id="MobiDB-lite"/>
    </source>
</evidence>
<dbReference type="AlphaFoldDB" id="A0AAD9L0N2"/>
<dbReference type="Proteomes" id="UP001209878">
    <property type="component" value="Unassembled WGS sequence"/>
</dbReference>
<evidence type="ECO:0000313" key="4">
    <source>
        <dbReference type="EMBL" id="KAK2180869.1"/>
    </source>
</evidence>
<gene>
    <name evidence="4" type="ORF">NP493_421g00004</name>
</gene>
<feature type="transmembrane region" description="Helical" evidence="2">
    <location>
        <begin position="236"/>
        <end position="261"/>
    </location>
</feature>
<dbReference type="EMBL" id="JAODUO010000422">
    <property type="protein sequence ID" value="KAK2180869.1"/>
    <property type="molecule type" value="Genomic_DNA"/>
</dbReference>
<proteinExistence type="predicted"/>
<dbReference type="InterPro" id="IPR036364">
    <property type="entry name" value="SEA_dom_sf"/>
</dbReference>
<dbReference type="Gene3D" id="3.30.70.960">
    <property type="entry name" value="SEA domain"/>
    <property type="match status" value="1"/>
</dbReference>
<reference evidence="4" key="1">
    <citation type="journal article" date="2023" name="Mol. Biol. Evol.">
        <title>Third-Generation Sequencing Reveals the Adaptive Role of the Epigenome in Three Deep-Sea Polychaetes.</title>
        <authorList>
            <person name="Perez M."/>
            <person name="Aroh O."/>
            <person name="Sun Y."/>
            <person name="Lan Y."/>
            <person name="Juniper S.K."/>
            <person name="Young C.R."/>
            <person name="Angers B."/>
            <person name="Qian P.Y."/>
        </authorList>
    </citation>
    <scope>NUCLEOTIDE SEQUENCE</scope>
    <source>
        <strain evidence="4">R07B-5</strain>
    </source>
</reference>
<feature type="domain" description="SEA" evidence="3">
    <location>
        <begin position="120"/>
        <end position="236"/>
    </location>
</feature>
<keyword evidence="2" id="KW-1133">Transmembrane helix</keyword>
<protein>
    <recommendedName>
        <fullName evidence="3">SEA domain-containing protein</fullName>
    </recommendedName>
</protein>
<organism evidence="4 5">
    <name type="scientific">Ridgeia piscesae</name>
    <name type="common">Tubeworm</name>
    <dbReference type="NCBI Taxonomy" id="27915"/>
    <lineage>
        <taxon>Eukaryota</taxon>
        <taxon>Metazoa</taxon>
        <taxon>Spiralia</taxon>
        <taxon>Lophotrochozoa</taxon>
        <taxon>Annelida</taxon>
        <taxon>Polychaeta</taxon>
        <taxon>Sedentaria</taxon>
        <taxon>Canalipalpata</taxon>
        <taxon>Sabellida</taxon>
        <taxon>Siboglinidae</taxon>
        <taxon>Ridgeia</taxon>
    </lineage>
</organism>
<comment type="caution">
    <text evidence="4">The sequence shown here is derived from an EMBL/GenBank/DDBJ whole genome shotgun (WGS) entry which is preliminary data.</text>
</comment>
<keyword evidence="2" id="KW-0472">Membrane</keyword>
<sequence length="362" mass="40271">MFALVAAASEIKRVTIRLSLKDEQFSETLQDKTSEAHKTLKRNVVRALEVILDEKLGHGDYKIVDVEFSAGSVVVSYLLDMLKATPMETTSAVHDAISANNGVFAGYKVDASTVKASEMKVMTYYGQFRVPDLKFKKSWGDKDSKEYATLAAEVKAKLRSVYHEEIGSKLVTVGDITFTKGSVVIDFTLRVDDTVDQGTLHDIFTSQRQLTVVGKDVDRNSFRLSENKIEDEGFQWLPVTVGSTLGVVLLVIVACIIGYVVRKRRLLPENVTNVNYSANSANSATRQSPSECEETRDFPRRERWDKRDAAHWTQLRCEPPSTTGEDQWSECAAGRNGEVTVKSSTWLRTYRGASPLVVATAP</sequence>
<evidence type="ECO:0000256" key="2">
    <source>
        <dbReference type="SAM" id="Phobius"/>
    </source>
</evidence>
<feature type="region of interest" description="Disordered" evidence="1">
    <location>
        <begin position="281"/>
        <end position="300"/>
    </location>
</feature>
<dbReference type="InterPro" id="IPR000082">
    <property type="entry name" value="SEA_dom"/>
</dbReference>
<dbReference type="SUPFAM" id="SSF82671">
    <property type="entry name" value="SEA domain"/>
    <property type="match status" value="2"/>
</dbReference>
<keyword evidence="2" id="KW-0812">Transmembrane</keyword>
<keyword evidence="5" id="KW-1185">Reference proteome</keyword>
<name>A0AAD9L0N2_RIDPI</name>
<evidence type="ECO:0000313" key="5">
    <source>
        <dbReference type="Proteomes" id="UP001209878"/>
    </source>
</evidence>
<dbReference type="PROSITE" id="PS50024">
    <property type="entry name" value="SEA"/>
    <property type="match status" value="1"/>
</dbReference>